<dbReference type="Proteomes" id="UP000324748">
    <property type="component" value="Unassembled WGS sequence"/>
</dbReference>
<accession>A0A5B0LQ41</accession>
<evidence type="ECO:0000313" key="2">
    <source>
        <dbReference type="EMBL" id="KAA1066186.1"/>
    </source>
</evidence>
<keyword evidence="3" id="KW-1185">Reference proteome</keyword>
<organism evidence="2 3">
    <name type="scientific">Puccinia graminis f. sp. tritici</name>
    <dbReference type="NCBI Taxonomy" id="56615"/>
    <lineage>
        <taxon>Eukaryota</taxon>
        <taxon>Fungi</taxon>
        <taxon>Dikarya</taxon>
        <taxon>Basidiomycota</taxon>
        <taxon>Pucciniomycotina</taxon>
        <taxon>Pucciniomycetes</taxon>
        <taxon>Pucciniales</taxon>
        <taxon>Pucciniaceae</taxon>
        <taxon>Puccinia</taxon>
    </lineage>
</organism>
<dbReference type="EMBL" id="VSWC01000196">
    <property type="protein sequence ID" value="KAA1066186.1"/>
    <property type="molecule type" value="Genomic_DNA"/>
</dbReference>
<comment type="caution">
    <text evidence="2">The sequence shown here is derived from an EMBL/GenBank/DDBJ whole genome shotgun (WGS) entry which is preliminary data.</text>
</comment>
<proteinExistence type="predicted"/>
<sequence>MPENDIKCPKCLAQATNGKPQSGKAPQYGRGLPTDSGKYGFQNPPPDHGGSLSPPRATRLFWLLAELPSELLNTAGVDQSCPRLLSLAALAAFHPPPLNFTAAKGEPIDPQTVRDALNMLK</sequence>
<gene>
    <name evidence="2" type="ORF">PGT21_024282</name>
</gene>
<dbReference type="AlphaFoldDB" id="A0A5B0LQ41"/>
<reference evidence="2 3" key="1">
    <citation type="submission" date="2019-05" db="EMBL/GenBank/DDBJ databases">
        <title>Emergence of the Ug99 lineage of the wheat stem rust pathogen through somatic hybridization.</title>
        <authorList>
            <person name="Li F."/>
            <person name="Upadhyaya N.M."/>
            <person name="Sperschneider J."/>
            <person name="Matny O."/>
            <person name="Nguyen-Phuc H."/>
            <person name="Mago R."/>
            <person name="Raley C."/>
            <person name="Miller M.E."/>
            <person name="Silverstein K.A.T."/>
            <person name="Henningsen E."/>
            <person name="Hirsch C.D."/>
            <person name="Visser B."/>
            <person name="Pretorius Z.A."/>
            <person name="Steffenson B.J."/>
            <person name="Schwessinger B."/>
            <person name="Dodds P.N."/>
            <person name="Figueroa M."/>
        </authorList>
    </citation>
    <scope>NUCLEOTIDE SEQUENCE [LARGE SCALE GENOMIC DNA]</scope>
    <source>
        <strain evidence="2">21-0</strain>
    </source>
</reference>
<feature type="region of interest" description="Disordered" evidence="1">
    <location>
        <begin position="1"/>
        <end position="53"/>
    </location>
</feature>
<evidence type="ECO:0000256" key="1">
    <source>
        <dbReference type="SAM" id="MobiDB-lite"/>
    </source>
</evidence>
<evidence type="ECO:0000313" key="3">
    <source>
        <dbReference type="Proteomes" id="UP000324748"/>
    </source>
</evidence>
<protein>
    <submittedName>
        <fullName evidence="2">Uncharacterized protein</fullName>
    </submittedName>
</protein>
<name>A0A5B0LQ41_PUCGR</name>